<dbReference type="AlphaFoldDB" id="A0AAD9RA72"/>
<name>A0AAD9RA72_9HYME</name>
<proteinExistence type="predicted"/>
<dbReference type="GO" id="GO:0008270">
    <property type="term" value="F:zinc ion binding"/>
    <property type="evidence" value="ECO:0007669"/>
    <property type="project" value="UniProtKB-KW"/>
</dbReference>
<dbReference type="GO" id="GO:0006457">
    <property type="term" value="P:protein folding"/>
    <property type="evidence" value="ECO:0007669"/>
    <property type="project" value="TreeGrafter"/>
</dbReference>
<keyword evidence="3" id="KW-0862">Zinc</keyword>
<dbReference type="GO" id="GO:0051087">
    <property type="term" value="F:protein-folding chaperone binding"/>
    <property type="evidence" value="ECO:0007669"/>
    <property type="project" value="TreeGrafter"/>
</dbReference>
<evidence type="ECO:0000256" key="1">
    <source>
        <dbReference type="ARBA" id="ARBA00022723"/>
    </source>
</evidence>
<evidence type="ECO:0000259" key="5">
    <source>
        <dbReference type="PROSITE" id="PS51501"/>
    </source>
</evidence>
<evidence type="ECO:0000256" key="3">
    <source>
        <dbReference type="ARBA" id="ARBA00022833"/>
    </source>
</evidence>
<comment type="caution">
    <text evidence="6">The sequence shown here is derived from an EMBL/GenBank/DDBJ whole genome shotgun (WGS) entry which is preliminary data.</text>
</comment>
<evidence type="ECO:0000256" key="2">
    <source>
        <dbReference type="ARBA" id="ARBA00022771"/>
    </source>
</evidence>
<dbReference type="PROSITE" id="PS51501">
    <property type="entry name" value="ZF_DNL"/>
    <property type="match status" value="1"/>
</dbReference>
<dbReference type="Proteomes" id="UP001258017">
    <property type="component" value="Unassembled WGS sequence"/>
</dbReference>
<keyword evidence="2 4" id="KW-0863">Zinc-finger</keyword>
<dbReference type="InterPro" id="IPR024158">
    <property type="entry name" value="Mt_import_TIM15"/>
</dbReference>
<dbReference type="InterPro" id="IPR007853">
    <property type="entry name" value="Znf_DNL-typ"/>
</dbReference>
<reference evidence="6" key="1">
    <citation type="submission" date="2021-08" db="EMBL/GenBank/DDBJ databases">
        <authorList>
            <person name="Misof B."/>
            <person name="Oliver O."/>
            <person name="Podsiadlowski L."/>
            <person name="Donath A."/>
            <person name="Peters R."/>
            <person name="Mayer C."/>
            <person name="Rust J."/>
            <person name="Gunkel S."/>
            <person name="Lesny P."/>
            <person name="Martin S."/>
            <person name="Oeyen J.P."/>
            <person name="Petersen M."/>
            <person name="Panagiotis P."/>
            <person name="Wilbrandt J."/>
            <person name="Tanja T."/>
        </authorList>
    </citation>
    <scope>NUCLEOTIDE SEQUENCE</scope>
    <source>
        <strain evidence="6">GBR_01_08_01A</strain>
        <tissue evidence="6">Thorax + abdomen</tissue>
    </source>
</reference>
<dbReference type="GO" id="GO:0050821">
    <property type="term" value="P:protein stabilization"/>
    <property type="evidence" value="ECO:0007669"/>
    <property type="project" value="TreeGrafter"/>
</dbReference>
<evidence type="ECO:0000313" key="6">
    <source>
        <dbReference type="EMBL" id="KAK2575940.1"/>
    </source>
</evidence>
<sequence>MFALRQVARVLRRFGAQDSVTFRHAPATSRTYSANTQFQKYDHVESDLNKLPDENDKKDSRQVLAKIEAKLQLVFTCKKCNTQNNKIISKVAYQKGVVVIRCDGCKNNHLIADNLGWFQELGKHTNIEKILAAKGETVRTIQYSAEELVVVAEDELNIEQGENCNEIKDEVNSTENKKVDS</sequence>
<reference evidence="6" key="2">
    <citation type="journal article" date="2023" name="Commun. Biol.">
        <title>Intrasexual cuticular hydrocarbon dimorphism in a wasp sheds light on hydrocarbon biosynthesis genes in Hymenoptera.</title>
        <authorList>
            <person name="Moris V.C."/>
            <person name="Podsiadlowski L."/>
            <person name="Martin S."/>
            <person name="Oeyen J.P."/>
            <person name="Donath A."/>
            <person name="Petersen M."/>
            <person name="Wilbrandt J."/>
            <person name="Misof B."/>
            <person name="Liedtke D."/>
            <person name="Thamm M."/>
            <person name="Scheiner R."/>
            <person name="Schmitt T."/>
            <person name="Niehuis O."/>
        </authorList>
    </citation>
    <scope>NUCLEOTIDE SEQUENCE</scope>
    <source>
        <strain evidence="6">GBR_01_08_01A</strain>
    </source>
</reference>
<dbReference type="Pfam" id="PF05180">
    <property type="entry name" value="zf-DNL"/>
    <property type="match status" value="1"/>
</dbReference>
<gene>
    <name evidence="6" type="ORF">KPH14_007302</name>
</gene>
<feature type="domain" description="DNL-type" evidence="5">
    <location>
        <begin position="66"/>
        <end position="163"/>
    </location>
</feature>
<accession>A0AAD9RA72</accession>
<keyword evidence="7" id="KW-1185">Reference proteome</keyword>
<dbReference type="PANTHER" id="PTHR20922">
    <property type="entry name" value="DNL-TYPE ZINC FINGER PROTEIN"/>
    <property type="match status" value="1"/>
</dbReference>
<evidence type="ECO:0000256" key="4">
    <source>
        <dbReference type="PROSITE-ProRule" id="PRU00834"/>
    </source>
</evidence>
<keyword evidence="1" id="KW-0479">Metal-binding</keyword>
<dbReference type="GO" id="GO:0030150">
    <property type="term" value="P:protein import into mitochondrial matrix"/>
    <property type="evidence" value="ECO:0007669"/>
    <property type="project" value="TreeGrafter"/>
</dbReference>
<evidence type="ECO:0000313" key="7">
    <source>
        <dbReference type="Proteomes" id="UP001258017"/>
    </source>
</evidence>
<dbReference type="PANTHER" id="PTHR20922:SF13">
    <property type="entry name" value="DNL-TYPE ZINC FINGER PROTEIN"/>
    <property type="match status" value="1"/>
</dbReference>
<organism evidence="6 7">
    <name type="scientific">Odynerus spinipes</name>
    <dbReference type="NCBI Taxonomy" id="1348599"/>
    <lineage>
        <taxon>Eukaryota</taxon>
        <taxon>Metazoa</taxon>
        <taxon>Ecdysozoa</taxon>
        <taxon>Arthropoda</taxon>
        <taxon>Hexapoda</taxon>
        <taxon>Insecta</taxon>
        <taxon>Pterygota</taxon>
        <taxon>Neoptera</taxon>
        <taxon>Endopterygota</taxon>
        <taxon>Hymenoptera</taxon>
        <taxon>Apocrita</taxon>
        <taxon>Aculeata</taxon>
        <taxon>Vespoidea</taxon>
        <taxon>Vespidae</taxon>
        <taxon>Eumeninae</taxon>
        <taxon>Odynerus</taxon>
    </lineage>
</organism>
<protein>
    <recommendedName>
        <fullName evidence="5">DNL-type domain-containing protein</fullName>
    </recommendedName>
</protein>
<dbReference type="EMBL" id="JAIFRP010004408">
    <property type="protein sequence ID" value="KAK2575940.1"/>
    <property type="molecule type" value="Genomic_DNA"/>
</dbReference>
<dbReference type="GO" id="GO:0005739">
    <property type="term" value="C:mitochondrion"/>
    <property type="evidence" value="ECO:0007669"/>
    <property type="project" value="TreeGrafter"/>
</dbReference>